<organism evidence="1 2">
    <name type="scientific">Stieleria marina</name>
    <dbReference type="NCBI Taxonomy" id="1930275"/>
    <lineage>
        <taxon>Bacteria</taxon>
        <taxon>Pseudomonadati</taxon>
        <taxon>Planctomycetota</taxon>
        <taxon>Planctomycetia</taxon>
        <taxon>Pirellulales</taxon>
        <taxon>Pirellulaceae</taxon>
        <taxon>Stieleria</taxon>
    </lineage>
</organism>
<proteinExistence type="predicted"/>
<dbReference type="SUPFAM" id="SSF48239">
    <property type="entry name" value="Terpenoid cyclases/Protein prenyltransferases"/>
    <property type="match status" value="1"/>
</dbReference>
<accession>A0A517NTU3</accession>
<dbReference type="Gene3D" id="1.50.10.20">
    <property type="match status" value="1"/>
</dbReference>
<protein>
    <recommendedName>
        <fullName evidence="3">Prenyltransferase and squalene oxidase repeat protein</fullName>
    </recommendedName>
</protein>
<dbReference type="AlphaFoldDB" id="A0A517NTU3"/>
<sequence>MKTVLVILMFGGLVIGGLVQPSFAVDLETAVRRGLSRVQDAAVNWHSNEDCFSCHHHTLPMLAVQQSVRVGLQLDIDWMKVQADATHSYFEQRIDEMNVGSHVPGGAATVGYGLWALSLNEHASDETTTAMVEYLLQIQGVARLKNGRRTEITNVNRGRWMASCRRPPLQASMVGDTVLSLIGIERYAAEEQKSRAAIARTDADKWLATVPLITLQDRLWRLWGLHYLGGEDKIKRIVRDAILADQRSDGGWAETKDRPSDALSTGQTIVVLRHAGTAADDAAIIRGRDFLLRTQHADGSWKVVSHTKPVQPFFDNGDPHGKSQFLSVAATAWATSALVRLMPLQ</sequence>
<dbReference type="EMBL" id="CP036526">
    <property type="protein sequence ID" value="QDT10541.1"/>
    <property type="molecule type" value="Genomic_DNA"/>
</dbReference>
<dbReference type="OrthoDB" id="263958at2"/>
<dbReference type="RefSeq" id="WP_145418181.1">
    <property type="nucleotide sequence ID" value="NZ_CP036526.1"/>
</dbReference>
<evidence type="ECO:0008006" key="3">
    <source>
        <dbReference type="Google" id="ProtNLM"/>
    </source>
</evidence>
<dbReference type="InterPro" id="IPR008930">
    <property type="entry name" value="Terpenoid_cyclase/PrenylTrfase"/>
</dbReference>
<evidence type="ECO:0000313" key="1">
    <source>
        <dbReference type="EMBL" id="QDT10541.1"/>
    </source>
</evidence>
<gene>
    <name evidence="1" type="ORF">K239x_24980</name>
</gene>
<evidence type="ECO:0000313" key="2">
    <source>
        <dbReference type="Proteomes" id="UP000319817"/>
    </source>
</evidence>
<dbReference type="Proteomes" id="UP000319817">
    <property type="component" value="Chromosome"/>
</dbReference>
<reference evidence="1 2" key="1">
    <citation type="submission" date="2019-02" db="EMBL/GenBank/DDBJ databases">
        <title>Deep-cultivation of Planctomycetes and their phenomic and genomic characterization uncovers novel biology.</title>
        <authorList>
            <person name="Wiegand S."/>
            <person name="Jogler M."/>
            <person name="Boedeker C."/>
            <person name="Pinto D."/>
            <person name="Vollmers J."/>
            <person name="Rivas-Marin E."/>
            <person name="Kohn T."/>
            <person name="Peeters S.H."/>
            <person name="Heuer A."/>
            <person name="Rast P."/>
            <person name="Oberbeckmann S."/>
            <person name="Bunk B."/>
            <person name="Jeske O."/>
            <person name="Meyerdierks A."/>
            <person name="Storesund J.E."/>
            <person name="Kallscheuer N."/>
            <person name="Luecker S."/>
            <person name="Lage O.M."/>
            <person name="Pohl T."/>
            <person name="Merkel B.J."/>
            <person name="Hornburger P."/>
            <person name="Mueller R.-W."/>
            <person name="Bruemmer F."/>
            <person name="Labrenz M."/>
            <person name="Spormann A.M."/>
            <person name="Op den Camp H."/>
            <person name="Overmann J."/>
            <person name="Amann R."/>
            <person name="Jetten M.S.M."/>
            <person name="Mascher T."/>
            <person name="Medema M.H."/>
            <person name="Devos D.P."/>
            <person name="Kaster A.-K."/>
            <person name="Ovreas L."/>
            <person name="Rohde M."/>
            <person name="Galperin M.Y."/>
            <person name="Jogler C."/>
        </authorList>
    </citation>
    <scope>NUCLEOTIDE SEQUENCE [LARGE SCALE GENOMIC DNA]</scope>
    <source>
        <strain evidence="1 2">K23_9</strain>
    </source>
</reference>
<keyword evidence="2" id="KW-1185">Reference proteome</keyword>
<name>A0A517NTU3_9BACT</name>